<evidence type="ECO:0000256" key="4">
    <source>
        <dbReference type="ARBA" id="ARBA00023157"/>
    </source>
</evidence>
<name>A0A9Q1ESR9_SYNKA</name>
<dbReference type="Pfam" id="PF25962">
    <property type="entry name" value="TIL_OTOGL_Mucin"/>
    <property type="match status" value="1"/>
</dbReference>
<evidence type="ECO:0000256" key="5">
    <source>
        <dbReference type="ARBA" id="ARBA00023180"/>
    </source>
</evidence>
<dbReference type="Gene3D" id="2.10.25.10">
    <property type="entry name" value="Laminin"/>
    <property type="match status" value="1"/>
</dbReference>
<dbReference type="PROSITE" id="PS51233">
    <property type="entry name" value="VWFD"/>
    <property type="match status" value="1"/>
</dbReference>
<dbReference type="SMART" id="SM00832">
    <property type="entry name" value="C8"/>
    <property type="match status" value="1"/>
</dbReference>
<dbReference type="SMART" id="SM00216">
    <property type="entry name" value="VWD"/>
    <property type="match status" value="1"/>
</dbReference>
<dbReference type="InterPro" id="IPR001846">
    <property type="entry name" value="VWF_type-D"/>
</dbReference>
<evidence type="ECO:0000256" key="3">
    <source>
        <dbReference type="ARBA" id="ARBA00022737"/>
    </source>
</evidence>
<dbReference type="SMART" id="SM00215">
    <property type="entry name" value="VWC_out"/>
    <property type="match status" value="1"/>
</dbReference>
<dbReference type="InterPro" id="IPR050780">
    <property type="entry name" value="Mucin_vWF_Thrombospondin_sf"/>
</dbReference>
<comment type="caution">
    <text evidence="8">The sequence shown here is derived from an EMBL/GenBank/DDBJ whole genome shotgun (WGS) entry which is preliminary data.</text>
</comment>
<reference evidence="8" key="1">
    <citation type="journal article" date="2023" name="Science">
        <title>Genome structures resolve the early diversification of teleost fishes.</title>
        <authorList>
            <person name="Parey E."/>
            <person name="Louis A."/>
            <person name="Montfort J."/>
            <person name="Bouchez O."/>
            <person name="Roques C."/>
            <person name="Iampietro C."/>
            <person name="Lluch J."/>
            <person name="Castinel A."/>
            <person name="Donnadieu C."/>
            <person name="Desvignes T."/>
            <person name="Floi Bucao C."/>
            <person name="Jouanno E."/>
            <person name="Wen M."/>
            <person name="Mejri S."/>
            <person name="Dirks R."/>
            <person name="Jansen H."/>
            <person name="Henkel C."/>
            <person name="Chen W.J."/>
            <person name="Zahm M."/>
            <person name="Cabau C."/>
            <person name="Klopp C."/>
            <person name="Thompson A.W."/>
            <person name="Robinson-Rechavi M."/>
            <person name="Braasch I."/>
            <person name="Lecointre G."/>
            <person name="Bobe J."/>
            <person name="Postlethwait J.H."/>
            <person name="Berthelot C."/>
            <person name="Roest Crollius H."/>
            <person name="Guiguen Y."/>
        </authorList>
    </citation>
    <scope>NUCLEOTIDE SEQUENCE</scope>
    <source>
        <strain evidence="8">WJC10195</strain>
    </source>
</reference>
<evidence type="ECO:0000256" key="6">
    <source>
        <dbReference type="SAM" id="MobiDB-lite"/>
    </source>
</evidence>
<dbReference type="GO" id="GO:0005615">
    <property type="term" value="C:extracellular space"/>
    <property type="evidence" value="ECO:0007669"/>
    <property type="project" value="TreeGrafter"/>
</dbReference>
<dbReference type="SUPFAM" id="SSF57567">
    <property type="entry name" value="Serine protease inhibitors"/>
    <property type="match status" value="2"/>
</dbReference>
<evidence type="ECO:0000313" key="9">
    <source>
        <dbReference type="Proteomes" id="UP001152622"/>
    </source>
</evidence>
<evidence type="ECO:0000256" key="2">
    <source>
        <dbReference type="ARBA" id="ARBA00022525"/>
    </source>
</evidence>
<organism evidence="8 9">
    <name type="scientific">Synaphobranchus kaupii</name>
    <name type="common">Kaup's arrowtooth eel</name>
    <dbReference type="NCBI Taxonomy" id="118154"/>
    <lineage>
        <taxon>Eukaryota</taxon>
        <taxon>Metazoa</taxon>
        <taxon>Chordata</taxon>
        <taxon>Craniata</taxon>
        <taxon>Vertebrata</taxon>
        <taxon>Euteleostomi</taxon>
        <taxon>Actinopterygii</taxon>
        <taxon>Neopterygii</taxon>
        <taxon>Teleostei</taxon>
        <taxon>Anguilliformes</taxon>
        <taxon>Synaphobranchidae</taxon>
        <taxon>Synaphobranchus</taxon>
    </lineage>
</organism>
<dbReference type="InterPro" id="IPR058753">
    <property type="entry name" value="TIL_OTOGL_Mucin"/>
</dbReference>
<evidence type="ECO:0000259" key="7">
    <source>
        <dbReference type="PROSITE" id="PS51233"/>
    </source>
</evidence>
<dbReference type="InterPro" id="IPR036084">
    <property type="entry name" value="Ser_inhib-like_sf"/>
</dbReference>
<feature type="domain" description="VWFD" evidence="7">
    <location>
        <begin position="96"/>
        <end position="266"/>
    </location>
</feature>
<dbReference type="PANTHER" id="PTHR11339:SF408">
    <property type="entry name" value="MUCIN-5B"/>
    <property type="match status" value="1"/>
</dbReference>
<keyword evidence="3" id="KW-0677">Repeat</keyword>
<dbReference type="InterPro" id="IPR014853">
    <property type="entry name" value="VWF/SSPO/ZAN-like_Cys-rich_dom"/>
</dbReference>
<dbReference type="Pfam" id="PF00094">
    <property type="entry name" value="VWD"/>
    <property type="match status" value="1"/>
</dbReference>
<keyword evidence="4" id="KW-1015">Disulfide bond</keyword>
<comment type="subcellular location">
    <subcellularLocation>
        <location evidence="1">Secreted</location>
    </subcellularLocation>
</comment>
<dbReference type="InterPro" id="IPR001007">
    <property type="entry name" value="VWF_dom"/>
</dbReference>
<evidence type="ECO:0000313" key="8">
    <source>
        <dbReference type="EMBL" id="KAJ8344249.1"/>
    </source>
</evidence>
<dbReference type="Pfam" id="PF01826">
    <property type="entry name" value="TIL"/>
    <property type="match status" value="1"/>
</dbReference>
<dbReference type="AlphaFoldDB" id="A0A9Q1ESR9"/>
<dbReference type="CDD" id="cd19941">
    <property type="entry name" value="TIL"/>
    <property type="match status" value="1"/>
</dbReference>
<dbReference type="EMBL" id="JAINUF010000013">
    <property type="protein sequence ID" value="KAJ8344249.1"/>
    <property type="molecule type" value="Genomic_DNA"/>
</dbReference>
<dbReference type="OrthoDB" id="160294at2759"/>
<gene>
    <name evidence="8" type="ORF">SKAU_G00315780</name>
</gene>
<sequence>MVFFNCEGAKVGTVGSECQRSCSSLNMECISTECISGCICPEGLVSDGKGGCIEEDACPCIHNGAPHQPGSKIKVSCNTCTCKSSKWQCTSNDCHGTCAIYGDGNYITFDDKRFSFSGECEYTLTQDYCSKSGGKGTFRVITENVPCGTTGTTCSKAIKLFLGSNELILTEGKSQVIQRDTGGEIPYQIRTMGIYLVVEANNGLILMWDKKTSMFIKLSKKFSGRVCGLCGNYDGDGNNDFTTRSQAVVVNSLEFGNSWKVAPSCPDAELNKDPCTSNPYRQSWSQKQCSIINSKVFSACHSQVDAGKYFDACLSDSCACDSGGDCDCFCTAVAAYAQACNEAGVCVPWRSPQICPLFCDFYNGPDGCEWHYKPCGAPCVKTCKNPSGICSNQIPALEGCYPKCPADKPYLDEATMKCVPSEQCGCYDEEGNHYTDGESVPSTKNCDTCKDNSGNKKHSSATDSNRSKTDTNSHSAYID</sequence>
<dbReference type="Pfam" id="PF23244">
    <property type="entry name" value="VWF"/>
    <property type="match status" value="1"/>
</dbReference>
<keyword evidence="5" id="KW-0325">Glycoprotein</keyword>
<accession>A0A9Q1ESR9</accession>
<dbReference type="GO" id="GO:0031012">
    <property type="term" value="C:extracellular matrix"/>
    <property type="evidence" value="ECO:0007669"/>
    <property type="project" value="TreeGrafter"/>
</dbReference>
<evidence type="ECO:0000256" key="1">
    <source>
        <dbReference type="ARBA" id="ARBA00004613"/>
    </source>
</evidence>
<dbReference type="Proteomes" id="UP001152622">
    <property type="component" value="Chromosome 13"/>
</dbReference>
<keyword evidence="2" id="KW-0964">Secreted</keyword>
<proteinExistence type="predicted"/>
<keyword evidence="9" id="KW-1185">Reference proteome</keyword>
<dbReference type="InterPro" id="IPR002919">
    <property type="entry name" value="TIL_dom"/>
</dbReference>
<dbReference type="PANTHER" id="PTHR11339">
    <property type="entry name" value="EXTRACELLULAR MATRIX GLYCOPROTEIN RELATED"/>
    <property type="match status" value="1"/>
</dbReference>
<feature type="region of interest" description="Disordered" evidence="6">
    <location>
        <begin position="438"/>
        <end position="479"/>
    </location>
</feature>
<protein>
    <recommendedName>
        <fullName evidence="7">VWFD domain-containing protein</fullName>
    </recommendedName>
</protein>
<dbReference type="Pfam" id="PF08742">
    <property type="entry name" value="C8"/>
    <property type="match status" value="1"/>
</dbReference>